<feature type="region of interest" description="Disordered" evidence="1">
    <location>
        <begin position="1"/>
        <end position="61"/>
    </location>
</feature>
<name>A0ABR8W5P9_9MICO</name>
<proteinExistence type="predicted"/>
<comment type="caution">
    <text evidence="2">The sequence shown here is derived from an EMBL/GenBank/DDBJ whole genome shotgun (WGS) entry which is preliminary data.</text>
</comment>
<evidence type="ECO:0000313" key="3">
    <source>
        <dbReference type="Proteomes" id="UP000611521"/>
    </source>
</evidence>
<evidence type="ECO:0000313" key="2">
    <source>
        <dbReference type="EMBL" id="MBD8012131.1"/>
    </source>
</evidence>
<evidence type="ECO:0000256" key="1">
    <source>
        <dbReference type="SAM" id="MobiDB-lite"/>
    </source>
</evidence>
<organism evidence="2 3">
    <name type="scientific">Microbacterium commune</name>
    <dbReference type="NCBI Taxonomy" id="2762219"/>
    <lineage>
        <taxon>Bacteria</taxon>
        <taxon>Bacillati</taxon>
        <taxon>Actinomycetota</taxon>
        <taxon>Actinomycetes</taxon>
        <taxon>Micrococcales</taxon>
        <taxon>Microbacteriaceae</taxon>
        <taxon>Microbacterium</taxon>
    </lineage>
</organism>
<dbReference type="EMBL" id="JACSPX010000001">
    <property type="protein sequence ID" value="MBD8012131.1"/>
    <property type="molecule type" value="Genomic_DNA"/>
</dbReference>
<protein>
    <submittedName>
        <fullName evidence="2">Uncharacterized protein</fullName>
    </submittedName>
</protein>
<feature type="compositionally biased region" description="Basic and acidic residues" evidence="1">
    <location>
        <begin position="45"/>
        <end position="55"/>
    </location>
</feature>
<gene>
    <name evidence="2" type="ORF">H9633_07435</name>
</gene>
<dbReference type="Proteomes" id="UP000611521">
    <property type="component" value="Unassembled WGS sequence"/>
</dbReference>
<reference evidence="2 3" key="1">
    <citation type="submission" date="2020-08" db="EMBL/GenBank/DDBJ databases">
        <title>A Genomic Blueprint of the Chicken Gut Microbiome.</title>
        <authorList>
            <person name="Gilroy R."/>
            <person name="Ravi A."/>
            <person name="Getino M."/>
            <person name="Pursley I."/>
            <person name="Horton D.L."/>
            <person name="Alikhan N.-F."/>
            <person name="Baker D."/>
            <person name="Gharbi K."/>
            <person name="Hall N."/>
            <person name="Watson M."/>
            <person name="Adriaenssens E.M."/>
            <person name="Foster-Nyarko E."/>
            <person name="Jarju S."/>
            <person name="Secka A."/>
            <person name="Antonio M."/>
            <person name="Oren A."/>
            <person name="Chaudhuri R."/>
            <person name="La Ragione R.M."/>
            <person name="Hildebrand F."/>
            <person name="Pallen M.J."/>
        </authorList>
    </citation>
    <scope>NUCLEOTIDE SEQUENCE [LARGE SCALE GENOMIC DNA]</scope>
    <source>
        <strain evidence="2 3">Re1</strain>
    </source>
</reference>
<sequence length="61" mass="6393">MPRQREAGQAEPARPADDTSSGPVDDDAPLGGDENTEDQLTADTAVERDALKSLDPDDTPA</sequence>
<accession>A0ABR8W5P9</accession>
<keyword evidence="3" id="KW-1185">Reference proteome</keyword>